<feature type="domain" description="Tail sheath protein C-terminal" evidence="3">
    <location>
        <begin position="286"/>
        <end position="388"/>
    </location>
</feature>
<organism evidence="5 6">
    <name type="scientific">Xylella fastidiosa subsp. sandyi Ann-1</name>
    <dbReference type="NCBI Taxonomy" id="155920"/>
    <lineage>
        <taxon>Bacteria</taxon>
        <taxon>Pseudomonadati</taxon>
        <taxon>Pseudomonadota</taxon>
        <taxon>Gammaproteobacteria</taxon>
        <taxon>Lysobacterales</taxon>
        <taxon>Lysobacteraceae</taxon>
        <taxon>Xylella</taxon>
    </lineage>
</organism>
<dbReference type="InterPro" id="IPR020287">
    <property type="entry name" value="Tail_sheath_C"/>
</dbReference>
<dbReference type="PANTHER" id="PTHR35861">
    <property type="match status" value="1"/>
</dbReference>
<evidence type="ECO:0000259" key="4">
    <source>
        <dbReference type="Pfam" id="PF22671"/>
    </source>
</evidence>
<comment type="similarity">
    <text evidence="1">Belongs to the myoviridae tail sheath protein family.</text>
</comment>
<dbReference type="HOGENOM" id="CLU_037707_3_0_6"/>
<dbReference type="InterPro" id="IPR052042">
    <property type="entry name" value="Tail_sheath_structural"/>
</dbReference>
<evidence type="ECO:0000256" key="1">
    <source>
        <dbReference type="ARBA" id="ARBA00008005"/>
    </source>
</evidence>
<accession>A0A060H9D3</accession>
<dbReference type="Pfam" id="PF17482">
    <property type="entry name" value="Phage_sheath_1C"/>
    <property type="match status" value="1"/>
</dbReference>
<name>A0A060H9D3_XYLFS</name>
<dbReference type="Pfam" id="PF22671">
    <property type="entry name" value="Gp18_domIII_N"/>
    <property type="match status" value="1"/>
</dbReference>
<dbReference type="Pfam" id="PF04984">
    <property type="entry name" value="Phage_sheath_1"/>
    <property type="match status" value="1"/>
</dbReference>
<evidence type="ECO:0000259" key="2">
    <source>
        <dbReference type="Pfam" id="PF04984"/>
    </source>
</evidence>
<dbReference type="KEGG" id="xfs:D934_06405"/>
<reference evidence="5 6" key="1">
    <citation type="submission" date="2013-08" db="EMBL/GenBank/DDBJ databases">
        <authorList>
            <person name="Stouthamer R."/>
            <person name="Nunney L."/>
        </authorList>
    </citation>
    <scope>NUCLEOTIDE SEQUENCE [LARGE SCALE GENOMIC DNA]</scope>
    <source>
        <strain evidence="6">ann-1</strain>
    </source>
</reference>
<feature type="domain" description="Tail sheath protein Gp18-like" evidence="4">
    <location>
        <begin position="32"/>
        <end position="91"/>
    </location>
</feature>
<sequence>MKGLMTEHYLHGVEVLEIDDGARVIQTASSSVIGLVGTAPLADATTYPLNTPVLVPGSTAMAATLGTAGTLPQAMDSIFDQIGAAVIVVRIEDSVDETQRLSHAVGGINAANGTYEGVHALLAAENITGYKPRLLIAPGLTHQRPEQTQANPVVSELIGIAERLRAIIIADGPGTTDAQAIAYAGDFGSKRVFLVDPPITTLGADGTTTTAYSSAAVAGLIAKIDNRNGWWWSPSNQPINGILGTSRPIDFALGDATSRANLLNEKKIATIIRHDGYRLWGNRTLSSDPKWTYLCVVRIADIIADSLQAAHLWAVDRSITKTYASDVEEGVNAYLRRLKSLGAIINGRCWADTALNTKDAITAGHVYFNFDFTPAYPAEHITFRSRLTSDYLVEVF</sequence>
<dbReference type="PATRIC" id="fig|155920.8.peg.1499"/>
<dbReference type="EMBL" id="CP006696">
    <property type="protein sequence ID" value="AIC09971.1"/>
    <property type="molecule type" value="Genomic_DNA"/>
</dbReference>
<dbReference type="InterPro" id="IPR035089">
    <property type="entry name" value="Phage_sheath_subtilisin"/>
</dbReference>
<protein>
    <submittedName>
        <fullName evidence="5">Tail protein</fullName>
    </submittedName>
</protein>
<evidence type="ECO:0000313" key="5">
    <source>
        <dbReference type="EMBL" id="AIC09971.1"/>
    </source>
</evidence>
<dbReference type="Gene3D" id="3.40.50.11780">
    <property type="match status" value="1"/>
</dbReference>
<dbReference type="Proteomes" id="UP000027215">
    <property type="component" value="Chromosome"/>
</dbReference>
<evidence type="ECO:0000259" key="3">
    <source>
        <dbReference type="Pfam" id="PF17482"/>
    </source>
</evidence>
<dbReference type="PANTHER" id="PTHR35861:SF1">
    <property type="entry name" value="PHAGE TAIL SHEATH PROTEIN"/>
    <property type="match status" value="1"/>
</dbReference>
<dbReference type="AlphaFoldDB" id="A0A060H9D3"/>
<feature type="domain" description="Tail sheath protein subtilisin-like" evidence="2">
    <location>
        <begin position="113"/>
        <end position="285"/>
    </location>
</feature>
<gene>
    <name evidence="5" type="ORF">D934_06405</name>
</gene>
<proteinExistence type="inferred from homology"/>
<evidence type="ECO:0000313" key="6">
    <source>
        <dbReference type="Proteomes" id="UP000027215"/>
    </source>
</evidence>
<dbReference type="InterPro" id="IPR054564">
    <property type="entry name" value="Gp18_domIII_N"/>
</dbReference>